<sequence>MTRESGGSSFAGSVEADTDSESGILGAPSVHHGTSSRNNSTSLASLQFSNDQIDRLRMLLLGSPSSSLSPPTTPSTRHATNASITTQKQPDHSRAT</sequence>
<feature type="region of interest" description="Disordered" evidence="1">
    <location>
        <begin position="57"/>
        <end position="96"/>
    </location>
</feature>
<evidence type="ECO:0000313" key="2">
    <source>
        <dbReference type="EMBL" id="CAL1354867.1"/>
    </source>
</evidence>
<dbReference type="AlphaFoldDB" id="A0AAV2CEB1"/>
<feature type="compositionally biased region" description="Polar residues" evidence="1">
    <location>
        <begin position="1"/>
        <end position="11"/>
    </location>
</feature>
<dbReference type="EMBL" id="OZ034813">
    <property type="protein sequence ID" value="CAL1354867.1"/>
    <property type="molecule type" value="Genomic_DNA"/>
</dbReference>
<feature type="region of interest" description="Disordered" evidence="1">
    <location>
        <begin position="1"/>
        <end position="43"/>
    </location>
</feature>
<protein>
    <submittedName>
        <fullName evidence="2">Uncharacterized protein</fullName>
    </submittedName>
</protein>
<evidence type="ECO:0000313" key="3">
    <source>
        <dbReference type="Proteomes" id="UP001497516"/>
    </source>
</evidence>
<accession>A0AAV2CEB1</accession>
<proteinExistence type="predicted"/>
<reference evidence="2 3" key="1">
    <citation type="submission" date="2024-04" db="EMBL/GenBank/DDBJ databases">
        <authorList>
            <person name="Fracassetti M."/>
        </authorList>
    </citation>
    <scope>NUCLEOTIDE SEQUENCE [LARGE SCALE GENOMIC DNA]</scope>
</reference>
<keyword evidence="3" id="KW-1185">Reference proteome</keyword>
<feature type="compositionally biased region" description="Polar residues" evidence="1">
    <location>
        <begin position="77"/>
        <end position="88"/>
    </location>
</feature>
<feature type="compositionally biased region" description="Polar residues" evidence="1">
    <location>
        <begin position="32"/>
        <end position="43"/>
    </location>
</feature>
<dbReference type="Proteomes" id="UP001497516">
    <property type="component" value="Chromosome 1"/>
</dbReference>
<evidence type="ECO:0000256" key="1">
    <source>
        <dbReference type="SAM" id="MobiDB-lite"/>
    </source>
</evidence>
<organism evidence="2 3">
    <name type="scientific">Linum trigynum</name>
    <dbReference type="NCBI Taxonomy" id="586398"/>
    <lineage>
        <taxon>Eukaryota</taxon>
        <taxon>Viridiplantae</taxon>
        <taxon>Streptophyta</taxon>
        <taxon>Embryophyta</taxon>
        <taxon>Tracheophyta</taxon>
        <taxon>Spermatophyta</taxon>
        <taxon>Magnoliopsida</taxon>
        <taxon>eudicotyledons</taxon>
        <taxon>Gunneridae</taxon>
        <taxon>Pentapetalae</taxon>
        <taxon>rosids</taxon>
        <taxon>fabids</taxon>
        <taxon>Malpighiales</taxon>
        <taxon>Linaceae</taxon>
        <taxon>Linum</taxon>
    </lineage>
</organism>
<name>A0AAV2CEB1_9ROSI</name>
<gene>
    <name evidence="2" type="ORF">LTRI10_LOCUS2652</name>
</gene>
<feature type="compositionally biased region" description="Low complexity" evidence="1">
    <location>
        <begin position="59"/>
        <end position="76"/>
    </location>
</feature>